<evidence type="ECO:0000313" key="12">
    <source>
        <dbReference type="EMBL" id="RSH88927.1"/>
    </source>
</evidence>
<evidence type="ECO:0000256" key="8">
    <source>
        <dbReference type="ARBA" id="ARBA00022989"/>
    </source>
</evidence>
<keyword evidence="13" id="KW-1185">Reference proteome</keyword>
<protein>
    <submittedName>
        <fullName evidence="12">Endoplasmic reticulum retention protein</fullName>
    </submittedName>
</protein>
<dbReference type="GO" id="GO:0005789">
    <property type="term" value="C:endoplasmic reticulum membrane"/>
    <property type="evidence" value="ECO:0007669"/>
    <property type="project" value="UniProtKB-SubCell"/>
</dbReference>
<feature type="transmembrane region" description="Helical" evidence="11">
    <location>
        <begin position="98"/>
        <end position="115"/>
    </location>
</feature>
<evidence type="ECO:0000256" key="5">
    <source>
        <dbReference type="ARBA" id="ARBA00022824"/>
    </source>
</evidence>
<dbReference type="GO" id="GO:0046923">
    <property type="term" value="F:ER retention sequence binding"/>
    <property type="evidence" value="ECO:0007669"/>
    <property type="project" value="InterPro"/>
</dbReference>
<keyword evidence="10" id="KW-0675">Receptor</keyword>
<comment type="similarity">
    <text evidence="2">Belongs to the ERD2 family.</text>
</comment>
<accession>A0A427YD88</accession>
<dbReference type="Pfam" id="PF00810">
    <property type="entry name" value="ER_lumen_recept"/>
    <property type="match status" value="1"/>
</dbReference>
<keyword evidence="8 11" id="KW-1133">Transmembrane helix</keyword>
<proteinExistence type="inferred from homology"/>
<dbReference type="PRINTS" id="PR00660">
    <property type="entry name" value="ERLUMENR"/>
</dbReference>
<keyword evidence="6" id="KW-0931">ER-Golgi transport</keyword>
<keyword evidence="3" id="KW-0813">Transport</keyword>
<evidence type="ECO:0000256" key="6">
    <source>
        <dbReference type="ARBA" id="ARBA00022892"/>
    </source>
</evidence>
<comment type="caution">
    <text evidence="12">The sequence shown here is derived from an EMBL/GenBank/DDBJ whole genome shotgun (WGS) entry which is preliminary data.</text>
</comment>
<dbReference type="STRING" id="1890683.A0A427YD88"/>
<keyword evidence="5" id="KW-0256">Endoplasmic reticulum</keyword>
<name>A0A427YD88_9TREE</name>
<evidence type="ECO:0000256" key="7">
    <source>
        <dbReference type="ARBA" id="ARBA00022927"/>
    </source>
</evidence>
<comment type="subcellular location">
    <subcellularLocation>
        <location evidence="1">Endoplasmic reticulum membrane</location>
        <topology evidence="1">Multi-pass membrane protein</topology>
    </subcellularLocation>
</comment>
<dbReference type="Proteomes" id="UP000279259">
    <property type="component" value="Unassembled WGS sequence"/>
</dbReference>
<evidence type="ECO:0000256" key="11">
    <source>
        <dbReference type="SAM" id="Phobius"/>
    </source>
</evidence>
<evidence type="ECO:0000256" key="4">
    <source>
        <dbReference type="ARBA" id="ARBA00022692"/>
    </source>
</evidence>
<dbReference type="AlphaFoldDB" id="A0A427YD88"/>
<evidence type="ECO:0000256" key="3">
    <source>
        <dbReference type="ARBA" id="ARBA00022448"/>
    </source>
</evidence>
<evidence type="ECO:0000313" key="13">
    <source>
        <dbReference type="Proteomes" id="UP000279259"/>
    </source>
</evidence>
<evidence type="ECO:0000256" key="10">
    <source>
        <dbReference type="ARBA" id="ARBA00023170"/>
    </source>
</evidence>
<dbReference type="GO" id="GO:0016192">
    <property type="term" value="P:vesicle-mediated transport"/>
    <property type="evidence" value="ECO:0007669"/>
    <property type="project" value="UniProtKB-KW"/>
</dbReference>
<keyword evidence="4 11" id="KW-0812">Transmembrane</keyword>
<evidence type="ECO:0000256" key="1">
    <source>
        <dbReference type="ARBA" id="ARBA00004477"/>
    </source>
</evidence>
<keyword evidence="7" id="KW-0653">Protein transport</keyword>
<organism evidence="12 13">
    <name type="scientific">Saitozyma podzolica</name>
    <dbReference type="NCBI Taxonomy" id="1890683"/>
    <lineage>
        <taxon>Eukaryota</taxon>
        <taxon>Fungi</taxon>
        <taxon>Dikarya</taxon>
        <taxon>Basidiomycota</taxon>
        <taxon>Agaricomycotina</taxon>
        <taxon>Tremellomycetes</taxon>
        <taxon>Tremellales</taxon>
        <taxon>Trimorphomycetaceae</taxon>
        <taxon>Saitozyma</taxon>
    </lineage>
</organism>
<evidence type="ECO:0000256" key="2">
    <source>
        <dbReference type="ARBA" id="ARBA00010120"/>
    </source>
</evidence>
<keyword evidence="9 11" id="KW-0472">Membrane</keyword>
<evidence type="ECO:0000256" key="9">
    <source>
        <dbReference type="ARBA" id="ARBA00023136"/>
    </source>
</evidence>
<dbReference type="OrthoDB" id="7694678at2759"/>
<dbReference type="EMBL" id="RSCD01000015">
    <property type="protein sequence ID" value="RSH88927.1"/>
    <property type="molecule type" value="Genomic_DNA"/>
</dbReference>
<reference evidence="12 13" key="1">
    <citation type="submission" date="2018-11" db="EMBL/GenBank/DDBJ databases">
        <title>Genome sequence of Saitozyma podzolica DSM 27192.</title>
        <authorList>
            <person name="Aliyu H."/>
            <person name="Gorte O."/>
            <person name="Ochsenreither K."/>
        </authorList>
    </citation>
    <scope>NUCLEOTIDE SEQUENCE [LARGE SCALE GENOMIC DNA]</scope>
    <source>
        <strain evidence="12 13">DSM 27192</strain>
    </source>
</reference>
<feature type="transmembrane region" description="Helical" evidence="11">
    <location>
        <begin position="55"/>
        <end position="77"/>
    </location>
</feature>
<dbReference type="InterPro" id="IPR000133">
    <property type="entry name" value="ER_ret_rcpt"/>
</dbReference>
<dbReference type="PANTHER" id="PTHR10585">
    <property type="entry name" value="ER LUMEN PROTEIN RETAINING RECEPTOR"/>
    <property type="match status" value="1"/>
</dbReference>
<dbReference type="GO" id="GO:0015031">
    <property type="term" value="P:protein transport"/>
    <property type="evidence" value="ECO:0007669"/>
    <property type="project" value="UniProtKB-KW"/>
</dbReference>
<sequence>MNIFRFLGDLSHLASIFILLHKIQTSRSCRGISFKTQALYLTVFVTRYLDLLTGPYVSLYNTVMKLFFIGSTAYTLFLMKVKFRPTQDASLDTFRLTYLVPPVILLSLIFTYTYSPWSSSGPSPSGSRASRSSPSCLCSSAQARQRRLRRIISRRWGFIGVVHPQLDVPIRRLASPVLPCPWVARALTCTPCVGADWEGAFDPIAVVAGLIQTAIYADFGYIVSSGLSRLLLVPLCLFPPFKRRPSLDPSVGVL</sequence>
<dbReference type="GO" id="GO:0006621">
    <property type="term" value="P:protein retention in ER lumen"/>
    <property type="evidence" value="ECO:0007669"/>
    <property type="project" value="InterPro"/>
</dbReference>
<gene>
    <name evidence="12" type="primary">ERD2</name>
    <name evidence="12" type="ORF">EHS25_002589</name>
</gene>